<gene>
    <name evidence="1" type="ORF">D1012_08400</name>
</gene>
<accession>A0A411Z4L4</accession>
<keyword evidence="2" id="KW-1185">Reference proteome</keyword>
<name>A0A411Z4L4_9RHOB</name>
<dbReference type="Proteomes" id="UP000284547">
    <property type="component" value="Unassembled WGS sequence"/>
</dbReference>
<proteinExistence type="predicted"/>
<organism evidence="1 2">
    <name type="scientific">Pseudotabrizicola alkalilacus</name>
    <dbReference type="NCBI Taxonomy" id="2305252"/>
    <lineage>
        <taxon>Bacteria</taxon>
        <taxon>Pseudomonadati</taxon>
        <taxon>Pseudomonadota</taxon>
        <taxon>Alphaproteobacteria</taxon>
        <taxon>Rhodobacterales</taxon>
        <taxon>Paracoccaceae</taxon>
        <taxon>Pseudotabrizicola</taxon>
    </lineage>
</organism>
<sequence length="313" mass="34655">MAATPASEGSATAPDSRESWLALLDQIGEDAGYFEPLGARHWAFFIDENPTLLVSFEQADDIRARPGQMPLGHDIAKEKGWSHLCLIADGDTWYRDPRVYGYFDRLVDDAFFEDFDSVLFMGAGVQGYAAAAYSVAAPGAAVLALSPRATLSPDTAGWDKRAMKSRKLDFTSRYGYAPDMVDGAGRVFILHDPEVTEDAMHAALFRGEHVTHLRCPRLGSRPDVALAHMQIVPQLAQAAMAGTLTRHSFAQLWRGRRNFGPYLRVLLTQTQAEGRLKLEKMICQNVTSRVNAPRFRKRLADILAAEAEQSLKE</sequence>
<comment type="caution">
    <text evidence="1">The sequence shown here is derived from an EMBL/GenBank/DDBJ whole genome shotgun (WGS) entry which is preliminary data.</text>
</comment>
<reference evidence="1 2" key="1">
    <citation type="submission" date="2018-08" db="EMBL/GenBank/DDBJ databases">
        <title>Flavobacterium tibetense sp. nov., isolated from a wetland YonghuCo on Tibetan Plateau.</title>
        <authorList>
            <person name="Phurbu D."/>
            <person name="Lu H."/>
            <person name="Xing P."/>
        </authorList>
    </citation>
    <scope>NUCLEOTIDE SEQUENCE [LARGE SCALE GENOMIC DNA]</scope>
    <source>
        <strain evidence="1 2">DJC</strain>
    </source>
</reference>
<dbReference type="AlphaFoldDB" id="A0A411Z4L4"/>
<protein>
    <submittedName>
        <fullName evidence="1">Phosphoadenosine phosphosulfate reductase</fullName>
    </submittedName>
</protein>
<evidence type="ECO:0000313" key="1">
    <source>
        <dbReference type="EMBL" id="RGP38004.1"/>
    </source>
</evidence>
<dbReference type="OrthoDB" id="7840273at2"/>
<evidence type="ECO:0000313" key="2">
    <source>
        <dbReference type="Proteomes" id="UP000284547"/>
    </source>
</evidence>
<dbReference type="EMBL" id="QWEY01000003">
    <property type="protein sequence ID" value="RGP38004.1"/>
    <property type="molecule type" value="Genomic_DNA"/>
</dbReference>